<reference evidence="2" key="1">
    <citation type="journal article" date="2023" name="Nat. Commun.">
        <title>Diploid and tetraploid genomes of Acorus and the evolution of monocots.</title>
        <authorList>
            <person name="Ma L."/>
            <person name="Liu K.W."/>
            <person name="Li Z."/>
            <person name="Hsiao Y.Y."/>
            <person name="Qi Y."/>
            <person name="Fu T."/>
            <person name="Tang G.D."/>
            <person name="Zhang D."/>
            <person name="Sun W.H."/>
            <person name="Liu D.K."/>
            <person name="Li Y."/>
            <person name="Chen G.Z."/>
            <person name="Liu X.D."/>
            <person name="Liao X.Y."/>
            <person name="Jiang Y.T."/>
            <person name="Yu X."/>
            <person name="Hao Y."/>
            <person name="Huang J."/>
            <person name="Zhao X.W."/>
            <person name="Ke S."/>
            <person name="Chen Y.Y."/>
            <person name="Wu W.L."/>
            <person name="Hsu J.L."/>
            <person name="Lin Y.F."/>
            <person name="Huang M.D."/>
            <person name="Li C.Y."/>
            <person name="Huang L."/>
            <person name="Wang Z.W."/>
            <person name="Zhao X."/>
            <person name="Zhong W.Y."/>
            <person name="Peng D.H."/>
            <person name="Ahmad S."/>
            <person name="Lan S."/>
            <person name="Zhang J.S."/>
            <person name="Tsai W.C."/>
            <person name="Van de Peer Y."/>
            <person name="Liu Z.J."/>
        </authorList>
    </citation>
    <scope>NUCLEOTIDE SEQUENCE</scope>
    <source>
        <strain evidence="2">CP</strain>
    </source>
</reference>
<dbReference type="InterPro" id="IPR009027">
    <property type="entry name" value="Ribosomal_bL9/RNase_H1_N"/>
</dbReference>
<dbReference type="Pfam" id="PF01693">
    <property type="entry name" value="Cauli_VI"/>
    <property type="match status" value="1"/>
</dbReference>
<proteinExistence type="predicted"/>
<name>A0AAV9F0B8_ACOCL</name>
<dbReference type="Gene3D" id="3.40.970.10">
    <property type="entry name" value="Ribonuclease H1, N-terminal domain"/>
    <property type="match status" value="1"/>
</dbReference>
<dbReference type="SUPFAM" id="SSF55658">
    <property type="entry name" value="L9 N-domain-like"/>
    <property type="match status" value="1"/>
</dbReference>
<evidence type="ECO:0000313" key="3">
    <source>
        <dbReference type="Proteomes" id="UP001180020"/>
    </source>
</evidence>
<organism evidence="2 3">
    <name type="scientific">Acorus calamus</name>
    <name type="common">Sweet flag</name>
    <dbReference type="NCBI Taxonomy" id="4465"/>
    <lineage>
        <taxon>Eukaryota</taxon>
        <taxon>Viridiplantae</taxon>
        <taxon>Streptophyta</taxon>
        <taxon>Embryophyta</taxon>
        <taxon>Tracheophyta</taxon>
        <taxon>Spermatophyta</taxon>
        <taxon>Magnoliopsida</taxon>
        <taxon>Liliopsida</taxon>
        <taxon>Acoraceae</taxon>
        <taxon>Acorus</taxon>
    </lineage>
</organism>
<gene>
    <name evidence="2" type="ORF">QJS10_CPB04g01366</name>
</gene>
<accession>A0AAV9F0B8</accession>
<keyword evidence="3" id="KW-1185">Reference proteome</keyword>
<reference evidence="2" key="2">
    <citation type="submission" date="2023-06" db="EMBL/GenBank/DDBJ databases">
        <authorList>
            <person name="Ma L."/>
            <person name="Liu K.-W."/>
            <person name="Li Z."/>
            <person name="Hsiao Y.-Y."/>
            <person name="Qi Y."/>
            <person name="Fu T."/>
            <person name="Tang G."/>
            <person name="Zhang D."/>
            <person name="Sun W.-H."/>
            <person name="Liu D.-K."/>
            <person name="Li Y."/>
            <person name="Chen G.-Z."/>
            <person name="Liu X.-D."/>
            <person name="Liao X.-Y."/>
            <person name="Jiang Y.-T."/>
            <person name="Yu X."/>
            <person name="Hao Y."/>
            <person name="Huang J."/>
            <person name="Zhao X.-W."/>
            <person name="Ke S."/>
            <person name="Chen Y.-Y."/>
            <person name="Wu W.-L."/>
            <person name="Hsu J.-L."/>
            <person name="Lin Y.-F."/>
            <person name="Huang M.-D."/>
            <person name="Li C.-Y."/>
            <person name="Huang L."/>
            <person name="Wang Z.-W."/>
            <person name="Zhao X."/>
            <person name="Zhong W.-Y."/>
            <person name="Peng D.-H."/>
            <person name="Ahmad S."/>
            <person name="Lan S."/>
            <person name="Zhang J.-S."/>
            <person name="Tsai W.-C."/>
            <person name="Van De Peer Y."/>
            <person name="Liu Z.-J."/>
        </authorList>
    </citation>
    <scope>NUCLEOTIDE SEQUENCE</scope>
    <source>
        <strain evidence="2">CP</strain>
        <tissue evidence="2">Leaves</tissue>
    </source>
</reference>
<dbReference type="AlphaFoldDB" id="A0AAV9F0B8"/>
<sequence length="126" mass="14005">MARGRRPGLYSSWKECEAQVKGFSATYAGMHSIDDADRYFQEHGVGPLSAVENANTSDLHQAQEIKSKISPIWSEGERNMHDEEVDLFSALLLELQDPANHPAQNSFQIAKMPGLSLVQARPRSHA</sequence>
<feature type="domain" description="Ribonuclease H1 N-terminal" evidence="1">
    <location>
        <begin position="2"/>
        <end position="36"/>
    </location>
</feature>
<protein>
    <recommendedName>
        <fullName evidence="1">Ribonuclease H1 N-terminal domain-containing protein</fullName>
    </recommendedName>
</protein>
<comment type="caution">
    <text evidence="2">The sequence shown here is derived from an EMBL/GenBank/DDBJ whole genome shotgun (WGS) entry which is preliminary data.</text>
</comment>
<dbReference type="Proteomes" id="UP001180020">
    <property type="component" value="Unassembled WGS sequence"/>
</dbReference>
<dbReference type="InterPro" id="IPR037056">
    <property type="entry name" value="RNase_H1_N_sf"/>
</dbReference>
<evidence type="ECO:0000313" key="2">
    <source>
        <dbReference type="EMBL" id="KAK1318946.1"/>
    </source>
</evidence>
<evidence type="ECO:0000259" key="1">
    <source>
        <dbReference type="Pfam" id="PF01693"/>
    </source>
</evidence>
<dbReference type="InterPro" id="IPR011320">
    <property type="entry name" value="RNase_H1_N"/>
</dbReference>
<dbReference type="EMBL" id="JAUJYO010000004">
    <property type="protein sequence ID" value="KAK1318946.1"/>
    <property type="molecule type" value="Genomic_DNA"/>
</dbReference>